<evidence type="ECO:0000256" key="2">
    <source>
        <dbReference type="ARBA" id="ARBA00022786"/>
    </source>
</evidence>
<dbReference type="PROSITE" id="PS50127">
    <property type="entry name" value="UBC_2"/>
    <property type="match status" value="1"/>
</dbReference>
<comment type="similarity">
    <text evidence="4">Belongs to the ubiquitin-conjugating enzyme family.</text>
</comment>
<dbReference type="SUPFAM" id="SSF54495">
    <property type="entry name" value="UBC-like"/>
    <property type="match status" value="1"/>
</dbReference>
<reference evidence="6" key="1">
    <citation type="journal article" date="2010" name="Science">
        <title>Plasticity of animal genome architecture unmasked by rapid evolution of a pelagic tunicate.</title>
        <authorList>
            <person name="Denoeud F."/>
            <person name="Henriet S."/>
            <person name="Mungpakdee S."/>
            <person name="Aury J.M."/>
            <person name="Da Silva C."/>
            <person name="Brinkmann H."/>
            <person name="Mikhaleva J."/>
            <person name="Olsen L.C."/>
            <person name="Jubin C."/>
            <person name="Canestro C."/>
            <person name="Bouquet J.M."/>
            <person name="Danks G."/>
            <person name="Poulain J."/>
            <person name="Campsteijn C."/>
            <person name="Adamski M."/>
            <person name="Cross I."/>
            <person name="Yadetie F."/>
            <person name="Muffato M."/>
            <person name="Louis A."/>
            <person name="Butcher S."/>
            <person name="Tsagkogeorga G."/>
            <person name="Konrad A."/>
            <person name="Singh S."/>
            <person name="Jensen M.F."/>
            <person name="Cong E.H."/>
            <person name="Eikeseth-Otteraa H."/>
            <person name="Noel B."/>
            <person name="Anthouard V."/>
            <person name="Porcel B.M."/>
            <person name="Kachouri-Lafond R."/>
            <person name="Nishino A."/>
            <person name="Ugolini M."/>
            <person name="Chourrout P."/>
            <person name="Nishida H."/>
            <person name="Aasland R."/>
            <person name="Huzurbazar S."/>
            <person name="Westhof E."/>
            <person name="Delsuc F."/>
            <person name="Lehrach H."/>
            <person name="Reinhardt R."/>
            <person name="Weissenbach J."/>
            <person name="Roy S.W."/>
            <person name="Artiguenave F."/>
            <person name="Postlethwait J.H."/>
            <person name="Manak J.R."/>
            <person name="Thompson E.M."/>
            <person name="Jaillon O."/>
            <person name="Du Pasquier L."/>
            <person name="Boudinot P."/>
            <person name="Liberles D.A."/>
            <person name="Volff J.N."/>
            <person name="Philippe H."/>
            <person name="Lenhard B."/>
            <person name="Roest Crollius H."/>
            <person name="Wincker P."/>
            <person name="Chourrout D."/>
        </authorList>
    </citation>
    <scope>NUCLEOTIDE SEQUENCE [LARGE SCALE GENOMIC DNA]</scope>
</reference>
<dbReference type="GO" id="GO:0005524">
    <property type="term" value="F:ATP binding"/>
    <property type="evidence" value="ECO:0007669"/>
    <property type="project" value="UniProtKB-UniRule"/>
</dbReference>
<dbReference type="InterPro" id="IPR023313">
    <property type="entry name" value="UBQ-conjugating_AS"/>
</dbReference>
<keyword evidence="2 4" id="KW-0833">Ubl conjugation pathway</keyword>
<dbReference type="PANTHER" id="PTHR24067">
    <property type="entry name" value="UBIQUITIN-CONJUGATING ENZYME E2"/>
    <property type="match status" value="1"/>
</dbReference>
<dbReference type="SMART" id="SM00212">
    <property type="entry name" value="UBCc"/>
    <property type="match status" value="1"/>
</dbReference>
<accession>E4XZK3</accession>
<dbReference type="Proteomes" id="UP000001307">
    <property type="component" value="Unassembled WGS sequence"/>
</dbReference>
<evidence type="ECO:0000313" key="6">
    <source>
        <dbReference type="EMBL" id="CBY15065.1"/>
    </source>
</evidence>
<dbReference type="Pfam" id="PF00179">
    <property type="entry name" value="UQ_con"/>
    <property type="match status" value="1"/>
</dbReference>
<proteinExistence type="inferred from homology"/>
<evidence type="ECO:0000256" key="4">
    <source>
        <dbReference type="RuleBase" id="RU362109"/>
    </source>
</evidence>
<name>E4XZK3_OIKDI</name>
<keyword evidence="7" id="KW-1185">Reference proteome</keyword>
<protein>
    <recommendedName>
        <fullName evidence="5">UBC core domain-containing protein</fullName>
    </recommendedName>
</protein>
<keyword evidence="4" id="KW-0547">Nucleotide-binding</keyword>
<evidence type="ECO:0000256" key="3">
    <source>
        <dbReference type="PROSITE-ProRule" id="PRU10133"/>
    </source>
</evidence>
<dbReference type="GO" id="GO:0016740">
    <property type="term" value="F:transferase activity"/>
    <property type="evidence" value="ECO:0007669"/>
    <property type="project" value="UniProtKB-KW"/>
</dbReference>
<dbReference type="FunFam" id="3.10.110.10:FF:000051">
    <property type="entry name" value="ubiquitin-conjugating enzyme E2 R2-like"/>
    <property type="match status" value="1"/>
</dbReference>
<dbReference type="PROSITE" id="PS00183">
    <property type="entry name" value="UBC_1"/>
    <property type="match status" value="1"/>
</dbReference>
<organism evidence="6">
    <name type="scientific">Oikopleura dioica</name>
    <name type="common">Tunicate</name>
    <dbReference type="NCBI Taxonomy" id="34765"/>
    <lineage>
        <taxon>Eukaryota</taxon>
        <taxon>Metazoa</taxon>
        <taxon>Chordata</taxon>
        <taxon>Tunicata</taxon>
        <taxon>Appendicularia</taxon>
        <taxon>Copelata</taxon>
        <taxon>Oikopleuridae</taxon>
        <taxon>Oikopleura</taxon>
    </lineage>
</organism>
<evidence type="ECO:0000259" key="5">
    <source>
        <dbReference type="PROSITE" id="PS50127"/>
    </source>
</evidence>
<dbReference type="InterPro" id="IPR050113">
    <property type="entry name" value="Ub_conjugating_enzyme"/>
</dbReference>
<feature type="active site" description="Glycyl thioester intermediate" evidence="3">
    <location>
        <position position="64"/>
    </location>
</feature>
<keyword evidence="4" id="KW-0067">ATP-binding</keyword>
<dbReference type="OrthoDB" id="9978460at2759"/>
<feature type="domain" description="UBC core" evidence="5">
    <location>
        <begin position="1"/>
        <end position="138"/>
    </location>
</feature>
<dbReference type="InterPro" id="IPR016135">
    <property type="entry name" value="UBQ-conjugating_enzyme/RWD"/>
</dbReference>
<evidence type="ECO:0000256" key="1">
    <source>
        <dbReference type="ARBA" id="ARBA00022679"/>
    </source>
</evidence>
<gene>
    <name evidence="6" type="ORF">GSOID_T00010169001</name>
</gene>
<evidence type="ECO:0000313" key="7">
    <source>
        <dbReference type="Proteomes" id="UP000001307"/>
    </source>
</evidence>
<dbReference type="InterPro" id="IPR000608">
    <property type="entry name" value="UBC"/>
</dbReference>
<sequence>MIKYDEKCLFEWEIGVFGPPKTIYEGGFFPVKIRFPKEYPFRPPHVRFTTPMFHPNVYADGAVCISILHSPINDPMSGELASERWSPSQSVRSVLLSIVSLLNEPNCMSPANIDASVLYTRYKEKCTDKKKATHKYAIIIKAQVEESRKLAIEKGIDPPTTIDEYVSQRRSSSCSSWNQTMQSSVDEDEELFYNDDESDVDISIPLDTSLN</sequence>
<keyword evidence="1" id="KW-0808">Transferase</keyword>
<dbReference type="Gene3D" id="3.10.110.10">
    <property type="entry name" value="Ubiquitin Conjugating Enzyme"/>
    <property type="match status" value="1"/>
</dbReference>
<dbReference type="AlphaFoldDB" id="E4XZK3"/>
<dbReference type="EMBL" id="FN653413">
    <property type="protein sequence ID" value="CBY15065.1"/>
    <property type="molecule type" value="Genomic_DNA"/>
</dbReference>
<dbReference type="InParanoid" id="E4XZK3"/>